<dbReference type="InterPro" id="IPR002734">
    <property type="entry name" value="RibDG_C"/>
</dbReference>
<dbReference type="PROSITE" id="PS51747">
    <property type="entry name" value="CYT_DCMP_DEAMINASES_2"/>
    <property type="match status" value="1"/>
</dbReference>
<feature type="binding site" evidence="15">
    <location>
        <position position="166"/>
    </location>
    <ligand>
        <name>NADP(+)</name>
        <dbReference type="ChEBI" id="CHEBI:58349"/>
    </ligand>
</feature>
<comment type="function">
    <text evidence="1 13">Converts 2,5-diamino-6-(ribosylamino)-4(3h)-pyrimidinone 5'-phosphate into 5-amino-6-(ribosylamino)-2,4(1h,3h)-pyrimidinedione 5'-phosphate.</text>
</comment>
<gene>
    <name evidence="18" type="ORF">GCM10007390_08290</name>
</gene>
<dbReference type="Proteomes" id="UP000598271">
    <property type="component" value="Unassembled WGS sequence"/>
</dbReference>
<name>A0A8J3G7K4_9BACT</name>
<feature type="binding site" evidence="15">
    <location>
        <position position="304"/>
    </location>
    <ligand>
        <name>substrate</name>
    </ligand>
</feature>
<comment type="caution">
    <text evidence="18">The sequence shown here is derived from an EMBL/GenBank/DDBJ whole genome shotgun (WGS) entry which is preliminary data.</text>
</comment>
<feature type="binding site" evidence="15">
    <location>
        <position position="219"/>
    </location>
    <ligand>
        <name>substrate</name>
    </ligand>
</feature>
<keyword evidence="6 13" id="KW-0686">Riboflavin biosynthesis</keyword>
<evidence type="ECO:0000256" key="14">
    <source>
        <dbReference type="PIRSR" id="PIRSR006769-1"/>
    </source>
</evidence>
<feature type="domain" description="CMP/dCMP-type deaminase" evidence="17">
    <location>
        <begin position="8"/>
        <end position="135"/>
    </location>
</feature>
<feature type="binding site" evidence="15">
    <location>
        <begin position="306"/>
        <end position="312"/>
    </location>
    <ligand>
        <name>NADP(+)</name>
        <dbReference type="ChEBI" id="CHEBI:58349"/>
    </ligand>
</feature>
<keyword evidence="9 13" id="KW-0862">Zinc</keyword>
<feature type="binding site" evidence="15">
    <location>
        <position position="208"/>
    </location>
    <ligand>
        <name>NADP(+)</name>
        <dbReference type="ChEBI" id="CHEBI:58349"/>
    </ligand>
</feature>
<dbReference type="GO" id="GO:0008270">
    <property type="term" value="F:zinc ion binding"/>
    <property type="evidence" value="ECO:0007669"/>
    <property type="project" value="InterPro"/>
</dbReference>
<comment type="catalytic activity">
    <reaction evidence="13">
        <text>2,5-diamino-6-hydroxy-4-(5-phosphoribosylamino)-pyrimidine + H2O + H(+) = 5-amino-6-(5-phospho-D-ribosylamino)uracil + NH4(+)</text>
        <dbReference type="Rhea" id="RHEA:21868"/>
        <dbReference type="ChEBI" id="CHEBI:15377"/>
        <dbReference type="ChEBI" id="CHEBI:15378"/>
        <dbReference type="ChEBI" id="CHEBI:28938"/>
        <dbReference type="ChEBI" id="CHEBI:58453"/>
        <dbReference type="ChEBI" id="CHEBI:58614"/>
        <dbReference type="EC" id="3.5.4.26"/>
    </reaction>
</comment>
<dbReference type="SUPFAM" id="SSF53597">
    <property type="entry name" value="Dihydrofolate reductase-like"/>
    <property type="match status" value="1"/>
</dbReference>
<evidence type="ECO:0000256" key="11">
    <source>
        <dbReference type="ARBA" id="ARBA00023002"/>
    </source>
</evidence>
<evidence type="ECO:0000256" key="4">
    <source>
        <dbReference type="ARBA" id="ARBA00005259"/>
    </source>
</evidence>
<dbReference type="GO" id="GO:0008835">
    <property type="term" value="F:diaminohydroxyphosphoribosylaminopyrimidine deaminase activity"/>
    <property type="evidence" value="ECO:0007669"/>
    <property type="project" value="UniProtKB-EC"/>
</dbReference>
<reference evidence="18 19" key="1">
    <citation type="journal article" date="2014" name="Int. J. Syst. Evol. Microbiol.">
        <title>Complete genome sequence of Corynebacterium casei LMG S-19264T (=DSM 44701T), isolated from a smear-ripened cheese.</title>
        <authorList>
            <consortium name="US DOE Joint Genome Institute (JGI-PGF)"/>
            <person name="Walter F."/>
            <person name="Albersmeier A."/>
            <person name="Kalinowski J."/>
            <person name="Ruckert C."/>
        </authorList>
    </citation>
    <scope>NUCLEOTIDE SEQUENCE [LARGE SCALE GENOMIC DNA]</scope>
    <source>
        <strain evidence="18 19">KCTC 12866</strain>
    </source>
</reference>
<keyword evidence="11 13" id="KW-0560">Oxidoreductase</keyword>
<dbReference type="RefSeq" id="WP_229580307.1">
    <property type="nucleotide sequence ID" value="NZ_BMXF01000001.1"/>
</dbReference>
<evidence type="ECO:0000256" key="16">
    <source>
        <dbReference type="PIRSR" id="PIRSR006769-3"/>
    </source>
</evidence>
<comment type="similarity">
    <text evidence="5 13">In the C-terminal section; belongs to the HTP reductase family.</text>
</comment>
<dbReference type="InterPro" id="IPR004794">
    <property type="entry name" value="Eubact_RibD"/>
</dbReference>
<dbReference type="Pfam" id="PF00383">
    <property type="entry name" value="dCMP_cyt_deam_1"/>
    <property type="match status" value="1"/>
</dbReference>
<dbReference type="AlphaFoldDB" id="A0A8J3G7K4"/>
<feature type="active site" description="Proton donor" evidence="14">
    <location>
        <position position="59"/>
    </location>
</feature>
<evidence type="ECO:0000256" key="7">
    <source>
        <dbReference type="ARBA" id="ARBA00022723"/>
    </source>
</evidence>
<feature type="binding site" evidence="16">
    <location>
        <position position="57"/>
    </location>
    <ligand>
        <name>Zn(2+)</name>
        <dbReference type="ChEBI" id="CHEBI:29105"/>
        <note>catalytic</note>
    </ligand>
</feature>
<dbReference type="NCBIfam" id="TIGR00326">
    <property type="entry name" value="eubact_ribD"/>
    <property type="match status" value="1"/>
</dbReference>
<comment type="pathway">
    <text evidence="2 13">Cofactor biosynthesis; riboflavin biosynthesis; 5-amino-6-(D-ribitylamino)uracil from GTP: step 2/4.</text>
</comment>
<evidence type="ECO:0000256" key="8">
    <source>
        <dbReference type="ARBA" id="ARBA00022801"/>
    </source>
</evidence>
<keyword evidence="8 13" id="KW-0378">Hydrolase</keyword>
<feature type="binding site" evidence="16">
    <location>
        <position position="96"/>
    </location>
    <ligand>
        <name>Zn(2+)</name>
        <dbReference type="ChEBI" id="CHEBI:29105"/>
        <note>catalytic</note>
    </ligand>
</feature>
<dbReference type="EC" id="1.1.1.193" evidence="13"/>
<dbReference type="FunFam" id="3.40.140.10:FF:000025">
    <property type="entry name" value="Riboflavin biosynthesis protein RibD"/>
    <property type="match status" value="1"/>
</dbReference>
<evidence type="ECO:0000256" key="1">
    <source>
        <dbReference type="ARBA" id="ARBA00002151"/>
    </source>
</evidence>
<evidence type="ECO:0000256" key="10">
    <source>
        <dbReference type="ARBA" id="ARBA00022857"/>
    </source>
</evidence>
<proteinExistence type="inferred from homology"/>
<comment type="similarity">
    <text evidence="4 13">In the N-terminal section; belongs to the cytidine and deoxycytidylate deaminase family.</text>
</comment>
<sequence>MPQTTETTPDEHFMQRAFQLAEYGRGYVSPNPMVGCVLVAEGDIIGEGWHRNYGGPHAEVQAILDAEKRGNEGLLKSATAYVTLEPCSHFGKTPPCADLLIDKKIRKVVVANHDPNPLVAGRGLTILKNAGIEVKSGILAATGHDLNRRFFTFFTKKRPYVILKWAETADGFIAGAGGQPVSISNGYSSQLVHRWRSEEDAILVGRQTVVNDNPRLNVRHWSGISPLRVVLDRNLRLPQALHVFDRSQPTIVYNYLKSTEVPETPERYASEPALAFAQIEKGEDELSQVLADLHKRKVQSVLVEGGTQVISAFINAGLWDEIRHCQSLSRLEEISGVKLSGNAEPIKGIKAPVTSGTLVGFENIDGDLWKYYRFFDSQVYD</sequence>
<dbReference type="Gene3D" id="3.40.430.10">
    <property type="entry name" value="Dihydrofolate Reductase, subunit A"/>
    <property type="match status" value="1"/>
</dbReference>
<dbReference type="GO" id="GO:0008703">
    <property type="term" value="F:5-amino-6-(5-phosphoribosylamino)uracil reductase activity"/>
    <property type="evidence" value="ECO:0007669"/>
    <property type="project" value="UniProtKB-EC"/>
</dbReference>
<dbReference type="PROSITE" id="PS00903">
    <property type="entry name" value="CYT_DCMP_DEAMINASES_1"/>
    <property type="match status" value="1"/>
</dbReference>
<keyword evidence="10 13" id="KW-0521">NADP</keyword>
<dbReference type="InterPro" id="IPR016192">
    <property type="entry name" value="APOBEC/CMP_deaminase_Zn-bd"/>
</dbReference>
<dbReference type="UniPathway" id="UPA00275">
    <property type="reaction ID" value="UER00401"/>
</dbReference>
<dbReference type="PANTHER" id="PTHR38011:SF7">
    <property type="entry name" value="2,5-DIAMINO-6-RIBOSYLAMINO-4(3H)-PYRIMIDINONE 5'-PHOSPHATE REDUCTASE"/>
    <property type="match status" value="1"/>
</dbReference>
<evidence type="ECO:0000256" key="9">
    <source>
        <dbReference type="ARBA" id="ARBA00022833"/>
    </source>
</evidence>
<dbReference type="CDD" id="cd01284">
    <property type="entry name" value="Riboflavin_deaminase-reductase"/>
    <property type="match status" value="1"/>
</dbReference>
<dbReference type="InterPro" id="IPR050765">
    <property type="entry name" value="Riboflavin_Biosynth_HTPR"/>
</dbReference>
<dbReference type="Pfam" id="PF01872">
    <property type="entry name" value="RibD_C"/>
    <property type="match status" value="1"/>
</dbReference>
<keyword evidence="19" id="KW-1185">Reference proteome</keyword>
<dbReference type="InterPro" id="IPR016193">
    <property type="entry name" value="Cytidine_deaminase-like"/>
</dbReference>
<organism evidence="18 19">
    <name type="scientific">Persicitalea jodogahamensis</name>
    <dbReference type="NCBI Taxonomy" id="402147"/>
    <lineage>
        <taxon>Bacteria</taxon>
        <taxon>Pseudomonadati</taxon>
        <taxon>Bacteroidota</taxon>
        <taxon>Cytophagia</taxon>
        <taxon>Cytophagales</taxon>
        <taxon>Spirosomataceae</taxon>
        <taxon>Persicitalea</taxon>
    </lineage>
</organism>
<feature type="binding site" evidence="15">
    <location>
        <position position="196"/>
    </location>
    <ligand>
        <name>substrate</name>
    </ligand>
</feature>
<dbReference type="InterPro" id="IPR002125">
    <property type="entry name" value="CMP_dCMP_dom"/>
</dbReference>
<dbReference type="EC" id="3.5.4.26" evidence="13"/>
<feature type="binding site" evidence="16">
    <location>
        <position position="87"/>
    </location>
    <ligand>
        <name>Zn(2+)</name>
        <dbReference type="ChEBI" id="CHEBI:29105"/>
        <note>catalytic</note>
    </ligand>
</feature>
<evidence type="ECO:0000256" key="6">
    <source>
        <dbReference type="ARBA" id="ARBA00022619"/>
    </source>
</evidence>
<feature type="binding site" evidence="15">
    <location>
        <position position="216"/>
    </location>
    <ligand>
        <name>substrate</name>
    </ligand>
</feature>
<evidence type="ECO:0000256" key="2">
    <source>
        <dbReference type="ARBA" id="ARBA00004882"/>
    </source>
</evidence>
<dbReference type="InterPro" id="IPR024072">
    <property type="entry name" value="DHFR-like_dom_sf"/>
</dbReference>
<dbReference type="PIRSF" id="PIRSF006769">
    <property type="entry name" value="RibD"/>
    <property type="match status" value="1"/>
</dbReference>
<evidence type="ECO:0000256" key="13">
    <source>
        <dbReference type="PIRNR" id="PIRNR006769"/>
    </source>
</evidence>
<evidence type="ECO:0000256" key="5">
    <source>
        <dbReference type="ARBA" id="ARBA00007417"/>
    </source>
</evidence>
<feature type="binding site" evidence="15">
    <location>
        <position position="212"/>
    </location>
    <ligand>
        <name>NADP(+)</name>
        <dbReference type="ChEBI" id="CHEBI:58349"/>
    </ligand>
</feature>
<keyword evidence="7 13" id="KW-0479">Metal-binding</keyword>
<dbReference type="GO" id="GO:0009231">
    <property type="term" value="P:riboflavin biosynthetic process"/>
    <property type="evidence" value="ECO:0007669"/>
    <property type="project" value="UniProtKB-UniPathway"/>
</dbReference>
<protein>
    <recommendedName>
        <fullName evidence="13">Riboflavin biosynthesis protein RibD</fullName>
    </recommendedName>
    <domain>
        <recommendedName>
            <fullName evidence="13">Diaminohydroxyphosphoribosylaminopyrimidine deaminase</fullName>
            <shortName evidence="13">DRAP deaminase</shortName>
            <ecNumber evidence="13">3.5.4.26</ecNumber>
        </recommendedName>
        <alternativeName>
            <fullName evidence="13">Riboflavin-specific deaminase</fullName>
        </alternativeName>
    </domain>
    <domain>
        <recommendedName>
            <fullName evidence="13">5-amino-6-(5-phosphoribosylamino)uracil reductase</fullName>
            <ecNumber evidence="13">1.1.1.193</ecNumber>
        </recommendedName>
        <alternativeName>
            <fullName evidence="13">HTP reductase</fullName>
        </alternativeName>
    </domain>
</protein>
<evidence type="ECO:0000256" key="12">
    <source>
        <dbReference type="ARBA" id="ARBA00023268"/>
    </source>
</evidence>
<comment type="pathway">
    <text evidence="3 13">Cofactor biosynthesis; riboflavin biosynthesis; 5-amino-6-(D-ribitylamino)uracil from GTP: step 3/4.</text>
</comment>
<dbReference type="EMBL" id="BMXF01000001">
    <property type="protein sequence ID" value="GHB57216.1"/>
    <property type="molecule type" value="Genomic_DNA"/>
</dbReference>
<keyword evidence="12" id="KW-0511">Multifunctional enzyme</keyword>
<evidence type="ECO:0000256" key="3">
    <source>
        <dbReference type="ARBA" id="ARBA00004910"/>
    </source>
</evidence>
<dbReference type="Gene3D" id="3.40.140.10">
    <property type="entry name" value="Cytidine Deaminase, domain 2"/>
    <property type="match status" value="1"/>
</dbReference>
<evidence type="ECO:0000313" key="18">
    <source>
        <dbReference type="EMBL" id="GHB57216.1"/>
    </source>
</evidence>
<evidence type="ECO:0000259" key="17">
    <source>
        <dbReference type="PROSITE" id="PS51747"/>
    </source>
</evidence>
<comment type="cofactor">
    <cofactor evidence="13 16">
        <name>Zn(2+)</name>
        <dbReference type="ChEBI" id="CHEBI:29105"/>
    </cofactor>
    <text evidence="13 16">Binds 1 zinc ion.</text>
</comment>
<comment type="catalytic activity">
    <reaction evidence="13">
        <text>5-amino-6-(5-phospho-D-ribitylamino)uracil + NADP(+) = 5-amino-6-(5-phospho-D-ribosylamino)uracil + NADPH + H(+)</text>
        <dbReference type="Rhea" id="RHEA:17845"/>
        <dbReference type="ChEBI" id="CHEBI:15378"/>
        <dbReference type="ChEBI" id="CHEBI:57783"/>
        <dbReference type="ChEBI" id="CHEBI:58349"/>
        <dbReference type="ChEBI" id="CHEBI:58421"/>
        <dbReference type="ChEBI" id="CHEBI:58453"/>
        <dbReference type="EC" id="1.1.1.193"/>
    </reaction>
</comment>
<accession>A0A8J3G7K4</accession>
<dbReference type="PANTHER" id="PTHR38011">
    <property type="entry name" value="DIHYDROFOLATE REDUCTASE FAMILY PROTEIN (AFU_ORTHOLOGUE AFUA_8G06820)"/>
    <property type="match status" value="1"/>
</dbReference>
<evidence type="ECO:0000256" key="15">
    <source>
        <dbReference type="PIRSR" id="PIRSR006769-2"/>
    </source>
</evidence>
<evidence type="ECO:0000313" key="19">
    <source>
        <dbReference type="Proteomes" id="UP000598271"/>
    </source>
</evidence>
<dbReference type="SUPFAM" id="SSF53927">
    <property type="entry name" value="Cytidine deaminase-like"/>
    <property type="match status" value="1"/>
</dbReference>